<dbReference type="Proteomes" id="UP000018372">
    <property type="component" value="Unassembled WGS sequence"/>
</dbReference>
<evidence type="ECO:0000313" key="1">
    <source>
        <dbReference type="EMBL" id="CCZ88053.1"/>
    </source>
</evidence>
<sequence length="59" mass="6689">MKHFIVVSDTSGKSWCINTDAIISVEDLRGQTAFYLKERKEPIITNLKFESVAAMLDAR</sequence>
<dbReference type="RefSeq" id="WP_022052712.1">
    <property type="nucleotide sequence ID" value="NZ_HF998057.1"/>
</dbReference>
<protein>
    <submittedName>
        <fullName evidence="1">Uncharacterized protein</fullName>
    </submittedName>
</protein>
<evidence type="ECO:0000313" key="2">
    <source>
        <dbReference type="Proteomes" id="UP000018372"/>
    </source>
</evidence>
<accession>R5VBW1</accession>
<dbReference type="EMBL" id="CBAT010000199">
    <property type="protein sequence ID" value="CCZ88053.1"/>
    <property type="molecule type" value="Genomic_DNA"/>
</dbReference>
<organism evidence="1 2">
    <name type="scientific">Phocaeicola plebeius CAG:211</name>
    <dbReference type="NCBI Taxonomy" id="1263052"/>
    <lineage>
        <taxon>Bacteria</taxon>
        <taxon>Pseudomonadati</taxon>
        <taxon>Bacteroidota</taxon>
        <taxon>Bacteroidia</taxon>
        <taxon>Bacteroidales</taxon>
        <taxon>Bacteroidaceae</taxon>
        <taxon>Phocaeicola</taxon>
    </lineage>
</organism>
<gene>
    <name evidence="1" type="ORF">BN536_00369</name>
</gene>
<comment type="caution">
    <text evidence="1">The sequence shown here is derived from an EMBL/GenBank/DDBJ whole genome shotgun (WGS) entry which is preliminary data.</text>
</comment>
<dbReference type="AlphaFoldDB" id="R5VBW1"/>
<reference evidence="1" key="1">
    <citation type="submission" date="2012-11" db="EMBL/GenBank/DDBJ databases">
        <title>Dependencies among metagenomic species, viruses, plasmids and units of genetic variation.</title>
        <authorList>
            <person name="Nielsen H.B."/>
            <person name="Almeida M."/>
            <person name="Juncker A.S."/>
            <person name="Rasmussen S."/>
            <person name="Li J."/>
            <person name="Sunagawa S."/>
            <person name="Plichta D."/>
            <person name="Gautier L."/>
            <person name="Le Chatelier E."/>
            <person name="Peletier E."/>
            <person name="Bonde I."/>
            <person name="Nielsen T."/>
            <person name="Manichanh C."/>
            <person name="Arumugam M."/>
            <person name="Batto J."/>
            <person name="Santos M.B.Q.D."/>
            <person name="Blom N."/>
            <person name="Borruel N."/>
            <person name="Burgdorf K.S."/>
            <person name="Boumezbeur F."/>
            <person name="Casellas F."/>
            <person name="Dore J."/>
            <person name="Guarner F."/>
            <person name="Hansen T."/>
            <person name="Hildebrand F."/>
            <person name="Kaas R.S."/>
            <person name="Kennedy S."/>
            <person name="Kristiansen K."/>
            <person name="Kultima J.R."/>
            <person name="Leonard P."/>
            <person name="Levenez F."/>
            <person name="Lund O."/>
            <person name="Moumen B."/>
            <person name="Le Paslier D."/>
            <person name="Pons N."/>
            <person name="Pedersen O."/>
            <person name="Prifti E."/>
            <person name="Qin J."/>
            <person name="Raes J."/>
            <person name="Tap J."/>
            <person name="Tims S."/>
            <person name="Ussery D.W."/>
            <person name="Yamada T."/>
            <person name="MetaHit consortium"/>
            <person name="Renault P."/>
            <person name="Sicheritz-Ponten T."/>
            <person name="Bork P."/>
            <person name="Wang J."/>
            <person name="Brunak S."/>
            <person name="Ehrlich S.D."/>
        </authorList>
    </citation>
    <scope>NUCLEOTIDE SEQUENCE [LARGE SCALE GENOMIC DNA]</scope>
</reference>
<proteinExistence type="predicted"/>
<name>R5VBW1_9BACT</name>